<dbReference type="PANTHER" id="PTHR43303">
    <property type="entry name" value="NADPH DEHYDROGENASE C23G7.10C-RELATED"/>
    <property type="match status" value="1"/>
</dbReference>
<reference evidence="4" key="1">
    <citation type="submission" date="2019-06" db="EMBL/GenBank/DDBJ databases">
        <authorList>
            <person name="Murdoch R.W."/>
            <person name="Fathepure B."/>
        </authorList>
    </citation>
    <scope>NUCLEOTIDE SEQUENCE</scope>
</reference>
<dbReference type="CDD" id="cd02932">
    <property type="entry name" value="OYE_YqiM_FMN"/>
    <property type="match status" value="1"/>
</dbReference>
<dbReference type="Gene3D" id="3.50.50.60">
    <property type="entry name" value="FAD/NAD(P)-binding domain"/>
    <property type="match status" value="1"/>
</dbReference>
<organism evidence="4">
    <name type="scientific">uncultured organism</name>
    <dbReference type="NCBI Taxonomy" id="155900"/>
    <lineage>
        <taxon>unclassified sequences</taxon>
        <taxon>environmental samples</taxon>
    </lineage>
</organism>
<dbReference type="GO" id="GO:0050661">
    <property type="term" value="F:NADP binding"/>
    <property type="evidence" value="ECO:0007669"/>
    <property type="project" value="InterPro"/>
</dbReference>
<feature type="domain" description="FAD-binding" evidence="3">
    <location>
        <begin position="2"/>
        <end position="296"/>
    </location>
</feature>
<name>A0A5B8RG12_9ZZZZ</name>
<accession>A0A5B8RG12</accession>
<feature type="domain" description="NADH:flavin oxidoreductase/NADH oxidase N-terminal" evidence="2">
    <location>
        <begin position="392"/>
        <end position="722"/>
    </location>
</feature>
<dbReference type="InterPro" id="IPR013785">
    <property type="entry name" value="Aldolase_TIM"/>
</dbReference>
<dbReference type="InterPro" id="IPR044152">
    <property type="entry name" value="YqjM-like"/>
</dbReference>
<dbReference type="Gene3D" id="3.30.9.20">
    <property type="match status" value="1"/>
</dbReference>
<protein>
    <submittedName>
        <fullName evidence="4">NADPH dehydrogenase</fullName>
        <ecNumber evidence="4">1.6.99.1</ecNumber>
    </submittedName>
</protein>
<dbReference type="Pfam" id="PF00724">
    <property type="entry name" value="Oxidored_FMN"/>
    <property type="match status" value="1"/>
</dbReference>
<dbReference type="EMBL" id="MN079110">
    <property type="protein sequence ID" value="QEA05785.1"/>
    <property type="molecule type" value="Genomic_DNA"/>
</dbReference>
<evidence type="ECO:0000256" key="1">
    <source>
        <dbReference type="SAM" id="MobiDB-lite"/>
    </source>
</evidence>
<dbReference type="InterPro" id="IPR002938">
    <property type="entry name" value="FAD-bd"/>
</dbReference>
<dbReference type="NCBIfam" id="NF006101">
    <property type="entry name" value="PRK08255.1"/>
    <property type="match status" value="1"/>
</dbReference>
<dbReference type="Pfam" id="PF01494">
    <property type="entry name" value="FAD_binding_3"/>
    <property type="match status" value="1"/>
</dbReference>
<feature type="compositionally biased region" description="Low complexity" evidence="1">
    <location>
        <begin position="776"/>
        <end position="788"/>
    </location>
</feature>
<dbReference type="InterPro" id="IPR001155">
    <property type="entry name" value="OxRdtase_FMN_N"/>
</dbReference>
<proteinExistence type="predicted"/>
<evidence type="ECO:0000313" key="4">
    <source>
        <dbReference type="EMBL" id="QEA05785.1"/>
    </source>
</evidence>
<dbReference type="SUPFAM" id="SSF51395">
    <property type="entry name" value="FMN-linked oxidoreductases"/>
    <property type="match status" value="1"/>
</dbReference>
<dbReference type="GO" id="GO:0071949">
    <property type="term" value="F:FAD binding"/>
    <property type="evidence" value="ECO:0007669"/>
    <property type="project" value="InterPro"/>
</dbReference>
<dbReference type="EC" id="1.6.99.1" evidence="4"/>
<evidence type="ECO:0000259" key="3">
    <source>
        <dbReference type="Pfam" id="PF01494"/>
    </source>
</evidence>
<dbReference type="SUPFAM" id="SSF51905">
    <property type="entry name" value="FAD/NAD(P)-binding domain"/>
    <property type="match status" value="1"/>
</dbReference>
<feature type="region of interest" description="Disordered" evidence="1">
    <location>
        <begin position="755"/>
        <end position="788"/>
    </location>
</feature>
<keyword evidence="4" id="KW-0560">Oxidoreductase</keyword>
<dbReference type="GO" id="GO:0010181">
    <property type="term" value="F:FMN binding"/>
    <property type="evidence" value="ECO:0007669"/>
    <property type="project" value="InterPro"/>
</dbReference>
<dbReference type="AlphaFoldDB" id="A0A5B8RG12"/>
<gene>
    <name evidence="4" type="primary">namA</name>
    <name evidence="4" type="ORF">KBTEX_02109</name>
</gene>
<evidence type="ECO:0000259" key="2">
    <source>
        <dbReference type="Pfam" id="PF00724"/>
    </source>
</evidence>
<dbReference type="PRINTS" id="PR00420">
    <property type="entry name" value="RNGMNOXGNASE"/>
</dbReference>
<dbReference type="GO" id="GO:0003959">
    <property type="term" value="F:NADPH dehydrogenase activity"/>
    <property type="evidence" value="ECO:0007669"/>
    <property type="project" value="UniProtKB-EC"/>
</dbReference>
<dbReference type="PANTHER" id="PTHR43303:SF3">
    <property type="entry name" value="BLR3436 PROTEIN"/>
    <property type="match status" value="1"/>
</dbReference>
<dbReference type="InterPro" id="IPR036188">
    <property type="entry name" value="FAD/NAD-bd_sf"/>
</dbReference>
<dbReference type="Gene3D" id="3.20.20.70">
    <property type="entry name" value="Aldolase class I"/>
    <property type="match status" value="1"/>
</dbReference>
<sequence>MKITIIGGGPGGLYMALLTKKQWPDWEVSVYERNAPDSTFGFGVVFSDETLGFLDDYDNASYEAIRRSFAYWGDVDVHYQGHVLTSGGNGFCGCSRLTLLQILQQRCRELGVTMHFNTEVEDESRFADSDIIVAADGINSRIRENHRDWFRPRFDWRRNYFCWLGSSREFDAFKYFFQETEYGVVVAHCYQYEPGRSTWVVEMAPETWQGLGFDRMGEDEFIPVLEEVFDQELDGHPLIANRSIWRQFPMIRNERWVKDNIVLLGDSQHTAHYSIGSGTKLAMESAIALFESVKAHTGDVAAALADFEEGRRTEVEITQHAADVSLAWFENIDRHWGMDPEPFAFALMSRAKKLTYENLQLRDQSFVDRCNAWFLRRERERGFEAADGTPPMFTPLRLRGMTVPNRVVVSPMAQYMAEEGVPNDWHLVHYGSRAVGGAGLMYTEMTCVSPDARITPGCTGLWNEAQRDAFRRIVDFVHAQSDTRICMQLGHAGRKGSTQVGWERMDHPLPEGNWPVYSASPIPYFEGESQVPVEMSRADMDRVRDDFVRSARLAEEAGFDMLEVHMAHGYLLASFLSPLTNVRDDEYGGGIENRLRYPLEVFEGVRAVWPQDKPMSVRISATDWKEGGLSDADLSAIARAFRDAGVDLIDVSAGQTVPDQKPVYGRMFQTPFADKVRNESGVATMAVGNITTADQVNTILMAERADLVALARPHLSDPYFTLHAGAWYQQRDVAWHRVYGAGRFQAYRTAEKDREELTDLQVRTRPRSHEVTDDSGAGAERPGAGRAA</sequence>